<dbReference type="AlphaFoldDB" id="A0A1T4XBT6"/>
<proteinExistence type="predicted"/>
<gene>
    <name evidence="1" type="ORF">SAMN02745130_02745</name>
</gene>
<accession>A0A1T4XBT6</accession>
<evidence type="ECO:0000313" key="1">
    <source>
        <dbReference type="EMBL" id="SKA86857.1"/>
    </source>
</evidence>
<name>A0A1T4XBT6_9GAMM</name>
<protein>
    <recommendedName>
        <fullName evidence="3">CRISPR-associated protein Csx10</fullName>
    </recommendedName>
</protein>
<sequence>MKTLDLIITLQDDCIFSERNATEGAHRALDYIPGGALLGAAAARLYKEIGNSRAFNWFHSGQMRFGNAYPLTEQGYQTFPIPACWHQAKGAKAIQDNKIDPEQVRRLDKCLDKKLPGQPTPQPQQLRSGYVGLNGQFVTPDKSFRMKTAINADTGRAKDAALFGYDALQAGQHFYAQIHCDNDFSDVELKQLKAALAQPILLGRSRSAEYGRAKVEFIEAKSALVPTKTSDTEMTLWLLSDLMVLDQYGQPTLTPSSQDLGLPKGVFLAENSFLRTRRYSTWNACKKSYEMERQVINKGSVLVYKLESPLTDEHLEKIKAGLGIERQAGLGQVWLNPPLLADEQPKFDDSAQPLITTSAKDEQGNDPPKPALITWLESQQKQNSTQQKFAREARQIARTYQVLMQSARGLKGLDKEVHIGPSQSQWGAVLAAAKSRQSLETFINATDGSFKAKGEGWKDEFWQDENLCSFYTWFLKLATESEKKDGRYQPKPAPLIQHLVREIMAELKDPKGVQE</sequence>
<dbReference type="EMBL" id="FUYB01000015">
    <property type="protein sequence ID" value="SKA86857.1"/>
    <property type="molecule type" value="Genomic_DNA"/>
</dbReference>
<dbReference type="OrthoDB" id="1016065at2"/>
<dbReference type="STRING" id="92487.SAMN02745130_02745"/>
<reference evidence="1 2" key="1">
    <citation type="submission" date="2017-02" db="EMBL/GenBank/DDBJ databases">
        <authorList>
            <person name="Peterson S.W."/>
        </authorList>
    </citation>
    <scope>NUCLEOTIDE SEQUENCE [LARGE SCALE GENOMIC DNA]</scope>
    <source>
        <strain evidence="1 2">ATCC 49788</strain>
    </source>
</reference>
<dbReference type="RefSeq" id="WP_078923199.1">
    <property type="nucleotide sequence ID" value="NZ_FUYB01000015.1"/>
</dbReference>
<dbReference type="Proteomes" id="UP000190460">
    <property type="component" value="Unassembled WGS sequence"/>
</dbReference>
<organism evidence="1 2">
    <name type="scientific">Thiothrix eikelboomii</name>
    <dbReference type="NCBI Taxonomy" id="92487"/>
    <lineage>
        <taxon>Bacteria</taxon>
        <taxon>Pseudomonadati</taxon>
        <taxon>Pseudomonadota</taxon>
        <taxon>Gammaproteobacteria</taxon>
        <taxon>Thiotrichales</taxon>
        <taxon>Thiotrichaceae</taxon>
        <taxon>Thiothrix</taxon>
    </lineage>
</organism>
<keyword evidence="2" id="KW-1185">Reference proteome</keyword>
<evidence type="ECO:0000313" key="2">
    <source>
        <dbReference type="Proteomes" id="UP000190460"/>
    </source>
</evidence>
<evidence type="ECO:0008006" key="3">
    <source>
        <dbReference type="Google" id="ProtNLM"/>
    </source>
</evidence>